<sequence length="516" mass="58314">MTESGTRLGTTYLDIARPTALAHLCSLDQLRLVRSLESFWRVSRSRTDSPEELIDQYWQGSGHPSCRQREPMVVRVTSACASKIRPVGIDPTSYGTPCISRQELYPLSQGGRSFWHVPFSRHPRDDAREVSSAHRREGPTEECWREHKRSCAKCCESHRLLEDMRVGGLMLPDGRSFASSQHPSMSEHLNPALSRERENDEKSQREARCARGTTSRRQQRARGRSRADNRCERDGTLFVHVRARTVATTYDISVPCGVMRLLAPGGPNFDRSSSYLDLGVRLSIGVLSNVIVQIAAKITHIFPRTPSTRWLPRQPVLGQLDRSIQKCRLPYQPRRRHPPSRGSTETSTPKRPACVTLSTQHTHTLVTSHRESVNDKASQMAGTLLGLMPNIGGRGNSLRRLCVSVADFVLLYGALTWKDAVRTQSYVRRAASIHRRACLRAICGFHSILHKTVYVLASTPPLALLVDEHSRLHERRHEDVARKEHARTLKKWQAQWVCSTKGRWTHRLIPNGAPIV</sequence>
<gene>
    <name evidence="2" type="ORF">TBRA_LOCUS9211</name>
</gene>
<dbReference type="OrthoDB" id="7616265at2759"/>
<evidence type="ECO:0000313" key="2">
    <source>
        <dbReference type="EMBL" id="CAB0037381.1"/>
    </source>
</evidence>
<feature type="region of interest" description="Disordered" evidence="1">
    <location>
        <begin position="172"/>
        <end position="229"/>
    </location>
</feature>
<name>A0A6H5IGS3_9HYME</name>
<dbReference type="AlphaFoldDB" id="A0A6H5IGS3"/>
<feature type="region of interest" description="Disordered" evidence="1">
    <location>
        <begin position="328"/>
        <end position="353"/>
    </location>
</feature>
<accession>A0A6H5IGS3</accession>
<organism evidence="2 3">
    <name type="scientific">Trichogramma brassicae</name>
    <dbReference type="NCBI Taxonomy" id="86971"/>
    <lineage>
        <taxon>Eukaryota</taxon>
        <taxon>Metazoa</taxon>
        <taxon>Ecdysozoa</taxon>
        <taxon>Arthropoda</taxon>
        <taxon>Hexapoda</taxon>
        <taxon>Insecta</taxon>
        <taxon>Pterygota</taxon>
        <taxon>Neoptera</taxon>
        <taxon>Endopterygota</taxon>
        <taxon>Hymenoptera</taxon>
        <taxon>Apocrita</taxon>
        <taxon>Proctotrupomorpha</taxon>
        <taxon>Chalcidoidea</taxon>
        <taxon>Trichogrammatidae</taxon>
        <taxon>Trichogramma</taxon>
    </lineage>
</organism>
<keyword evidence="3" id="KW-1185">Reference proteome</keyword>
<proteinExistence type="predicted"/>
<dbReference type="EMBL" id="CADCXV010000851">
    <property type="protein sequence ID" value="CAB0037381.1"/>
    <property type="molecule type" value="Genomic_DNA"/>
</dbReference>
<feature type="compositionally biased region" description="Basic and acidic residues" evidence="1">
    <location>
        <begin position="194"/>
        <end position="209"/>
    </location>
</feature>
<dbReference type="Proteomes" id="UP000479190">
    <property type="component" value="Unassembled WGS sequence"/>
</dbReference>
<evidence type="ECO:0000313" key="3">
    <source>
        <dbReference type="Proteomes" id="UP000479190"/>
    </source>
</evidence>
<protein>
    <submittedName>
        <fullName evidence="2">Uncharacterized protein</fullName>
    </submittedName>
</protein>
<evidence type="ECO:0000256" key="1">
    <source>
        <dbReference type="SAM" id="MobiDB-lite"/>
    </source>
</evidence>
<reference evidence="2 3" key="1">
    <citation type="submission" date="2020-02" db="EMBL/GenBank/DDBJ databases">
        <authorList>
            <person name="Ferguson B K."/>
        </authorList>
    </citation>
    <scope>NUCLEOTIDE SEQUENCE [LARGE SCALE GENOMIC DNA]</scope>
</reference>